<dbReference type="AlphaFoldDB" id="A0A8R7PTI5"/>
<protein>
    <submittedName>
        <fullName evidence="1">Uncharacterized protein</fullName>
    </submittedName>
</protein>
<sequence length="98" mass="11430">MMCILSWCLEAFSYNSGRHLQGVHSRFFQLQSPFSAPPKFCFRFSIQILKGILHSLSTGGSRWLRSNWNIRQHASVVDMNLISRYLIDLDLLHHSTFM</sequence>
<accession>A0A8R7PTI5</accession>
<keyword evidence="2" id="KW-1185">Reference proteome</keyword>
<reference evidence="1" key="2">
    <citation type="submission" date="2018-03" db="EMBL/GenBank/DDBJ databases">
        <title>The Triticum urartu genome reveals the dynamic nature of wheat genome evolution.</title>
        <authorList>
            <person name="Ling H."/>
            <person name="Ma B."/>
            <person name="Shi X."/>
            <person name="Liu H."/>
            <person name="Dong L."/>
            <person name="Sun H."/>
            <person name="Cao Y."/>
            <person name="Gao Q."/>
            <person name="Zheng S."/>
            <person name="Li Y."/>
            <person name="Yu Y."/>
            <person name="Du H."/>
            <person name="Qi M."/>
            <person name="Li Y."/>
            <person name="Yu H."/>
            <person name="Cui Y."/>
            <person name="Wang N."/>
            <person name="Chen C."/>
            <person name="Wu H."/>
            <person name="Zhao Y."/>
            <person name="Zhang J."/>
            <person name="Li Y."/>
            <person name="Zhou W."/>
            <person name="Zhang B."/>
            <person name="Hu W."/>
            <person name="Eijk M."/>
            <person name="Tang J."/>
            <person name="Witsenboer H."/>
            <person name="Zhao S."/>
            <person name="Li Z."/>
            <person name="Zhang A."/>
            <person name="Wang D."/>
            <person name="Liang C."/>
        </authorList>
    </citation>
    <scope>NUCLEOTIDE SEQUENCE [LARGE SCALE GENOMIC DNA]</scope>
    <source>
        <strain evidence="1">cv. G1812</strain>
    </source>
</reference>
<evidence type="ECO:0000313" key="2">
    <source>
        <dbReference type="Proteomes" id="UP000015106"/>
    </source>
</evidence>
<evidence type="ECO:0000313" key="1">
    <source>
        <dbReference type="EnsemblPlants" id="TuG1812G0300002697.01.T01"/>
    </source>
</evidence>
<proteinExistence type="predicted"/>
<dbReference type="Gramene" id="TuG1812G0300002697.01.T01">
    <property type="protein sequence ID" value="TuG1812G0300002697.01.T01"/>
    <property type="gene ID" value="TuG1812G0300002697.01"/>
</dbReference>
<reference evidence="1" key="3">
    <citation type="submission" date="2022-06" db="UniProtKB">
        <authorList>
            <consortium name="EnsemblPlants"/>
        </authorList>
    </citation>
    <scope>IDENTIFICATION</scope>
</reference>
<organism evidence="1 2">
    <name type="scientific">Triticum urartu</name>
    <name type="common">Red wild einkorn</name>
    <name type="synonym">Crithodium urartu</name>
    <dbReference type="NCBI Taxonomy" id="4572"/>
    <lineage>
        <taxon>Eukaryota</taxon>
        <taxon>Viridiplantae</taxon>
        <taxon>Streptophyta</taxon>
        <taxon>Embryophyta</taxon>
        <taxon>Tracheophyta</taxon>
        <taxon>Spermatophyta</taxon>
        <taxon>Magnoliopsida</taxon>
        <taxon>Liliopsida</taxon>
        <taxon>Poales</taxon>
        <taxon>Poaceae</taxon>
        <taxon>BOP clade</taxon>
        <taxon>Pooideae</taxon>
        <taxon>Triticodae</taxon>
        <taxon>Triticeae</taxon>
        <taxon>Triticinae</taxon>
        <taxon>Triticum</taxon>
    </lineage>
</organism>
<dbReference type="Proteomes" id="UP000015106">
    <property type="component" value="Chromosome 3"/>
</dbReference>
<dbReference type="EnsemblPlants" id="TuG1812G0300002697.01.T01">
    <property type="protein sequence ID" value="TuG1812G0300002697.01.T01"/>
    <property type="gene ID" value="TuG1812G0300002697.01"/>
</dbReference>
<reference evidence="2" key="1">
    <citation type="journal article" date="2013" name="Nature">
        <title>Draft genome of the wheat A-genome progenitor Triticum urartu.</title>
        <authorList>
            <person name="Ling H.Q."/>
            <person name="Zhao S."/>
            <person name="Liu D."/>
            <person name="Wang J."/>
            <person name="Sun H."/>
            <person name="Zhang C."/>
            <person name="Fan H."/>
            <person name="Li D."/>
            <person name="Dong L."/>
            <person name="Tao Y."/>
            <person name="Gao C."/>
            <person name="Wu H."/>
            <person name="Li Y."/>
            <person name="Cui Y."/>
            <person name="Guo X."/>
            <person name="Zheng S."/>
            <person name="Wang B."/>
            <person name="Yu K."/>
            <person name="Liang Q."/>
            <person name="Yang W."/>
            <person name="Lou X."/>
            <person name="Chen J."/>
            <person name="Feng M."/>
            <person name="Jian J."/>
            <person name="Zhang X."/>
            <person name="Luo G."/>
            <person name="Jiang Y."/>
            <person name="Liu J."/>
            <person name="Wang Z."/>
            <person name="Sha Y."/>
            <person name="Zhang B."/>
            <person name="Wu H."/>
            <person name="Tang D."/>
            <person name="Shen Q."/>
            <person name="Xue P."/>
            <person name="Zou S."/>
            <person name="Wang X."/>
            <person name="Liu X."/>
            <person name="Wang F."/>
            <person name="Yang Y."/>
            <person name="An X."/>
            <person name="Dong Z."/>
            <person name="Zhang K."/>
            <person name="Zhang X."/>
            <person name="Luo M.C."/>
            <person name="Dvorak J."/>
            <person name="Tong Y."/>
            <person name="Wang J."/>
            <person name="Yang H."/>
            <person name="Li Z."/>
            <person name="Wang D."/>
            <person name="Zhang A."/>
            <person name="Wang J."/>
        </authorList>
    </citation>
    <scope>NUCLEOTIDE SEQUENCE</scope>
    <source>
        <strain evidence="2">cv. G1812</strain>
    </source>
</reference>
<name>A0A8R7PTI5_TRIUA</name>